<reference evidence="1" key="3">
    <citation type="submission" date="2021-06" db="EMBL/GenBank/DDBJ databases">
        <title>Chromosome-level genome assembly for S. haematobium.</title>
        <authorList>
            <person name="Stroehlein A.J."/>
        </authorList>
    </citation>
    <scope>NUCLEOTIDE SEQUENCE</scope>
</reference>
<dbReference type="EMBL" id="AMPZ03000001">
    <property type="protein sequence ID" value="KAH9595349.1"/>
    <property type="molecule type" value="Genomic_DNA"/>
</dbReference>
<evidence type="ECO:0000313" key="2">
    <source>
        <dbReference type="Proteomes" id="UP000471633"/>
    </source>
</evidence>
<organism evidence="1 2">
    <name type="scientific">Schistosoma haematobium</name>
    <name type="common">Blood fluke</name>
    <dbReference type="NCBI Taxonomy" id="6185"/>
    <lineage>
        <taxon>Eukaryota</taxon>
        <taxon>Metazoa</taxon>
        <taxon>Spiralia</taxon>
        <taxon>Lophotrochozoa</taxon>
        <taxon>Platyhelminthes</taxon>
        <taxon>Trematoda</taxon>
        <taxon>Digenea</taxon>
        <taxon>Strigeidida</taxon>
        <taxon>Schistosomatoidea</taxon>
        <taxon>Schistosomatidae</taxon>
        <taxon>Schistosoma</taxon>
    </lineage>
</organism>
<gene>
    <name evidence="1" type="ORF">MS3_00000831</name>
</gene>
<keyword evidence="2" id="KW-1185">Reference proteome</keyword>
<evidence type="ECO:0000313" key="1">
    <source>
        <dbReference type="EMBL" id="KAH9595349.1"/>
    </source>
</evidence>
<dbReference type="RefSeq" id="XP_051074288.1">
    <property type="nucleotide sequence ID" value="XM_051208446.1"/>
</dbReference>
<reference evidence="1" key="1">
    <citation type="journal article" date="2012" name="Nat. Genet.">
        <title>Whole-genome sequence of Schistosoma haematobium.</title>
        <authorList>
            <person name="Young N.D."/>
            <person name="Jex A.R."/>
            <person name="Li B."/>
            <person name="Liu S."/>
            <person name="Yang L."/>
            <person name="Xiong Z."/>
            <person name="Li Y."/>
            <person name="Cantacessi C."/>
            <person name="Hall R.S."/>
            <person name="Xu X."/>
            <person name="Chen F."/>
            <person name="Wu X."/>
            <person name="Zerlotini A."/>
            <person name="Oliveira G."/>
            <person name="Hofmann A."/>
            <person name="Zhang G."/>
            <person name="Fang X."/>
            <person name="Kang Y."/>
            <person name="Campbell B.E."/>
            <person name="Loukas A."/>
            <person name="Ranganathan S."/>
            <person name="Rollinson D."/>
            <person name="Rinaldi G."/>
            <person name="Brindley P.J."/>
            <person name="Yang H."/>
            <person name="Wang J."/>
            <person name="Wang J."/>
            <person name="Gasser R.B."/>
        </authorList>
    </citation>
    <scope>NUCLEOTIDE SEQUENCE</scope>
</reference>
<name>A0A922LWC4_SCHHA</name>
<dbReference type="GeneID" id="75576537"/>
<dbReference type="CTD" id="75576537"/>
<dbReference type="Proteomes" id="UP000471633">
    <property type="component" value="Unassembled WGS sequence"/>
</dbReference>
<comment type="caution">
    <text evidence="1">The sequence shown here is derived from an EMBL/GenBank/DDBJ whole genome shotgun (WGS) entry which is preliminary data.</text>
</comment>
<protein>
    <submittedName>
        <fullName evidence="1">Uncharacterized protein</fullName>
    </submittedName>
</protein>
<proteinExistence type="predicted"/>
<reference evidence="1" key="2">
    <citation type="journal article" date="2019" name="Gigascience">
        <title>High-quality Schistosoma haematobium genome achieved by single-molecule and long-range sequencing.</title>
        <authorList>
            <person name="Stroehlein A.J."/>
            <person name="Korhonen P.K."/>
            <person name="Chong T.M."/>
            <person name="Lim Y.L."/>
            <person name="Chan K.G."/>
            <person name="Webster B."/>
            <person name="Rollinson D."/>
            <person name="Brindley P.J."/>
            <person name="Gasser R.B."/>
            <person name="Young N.D."/>
        </authorList>
    </citation>
    <scope>NUCLEOTIDE SEQUENCE</scope>
</reference>
<reference evidence="1" key="4">
    <citation type="journal article" date="2022" name="PLoS Pathog.">
        <title>Chromosome-level genome of Schistosoma haematobium underpins genome-wide explorations of molecular variation.</title>
        <authorList>
            <person name="Stroehlein A.J."/>
            <person name="Korhonen P.K."/>
            <person name="Lee V.V."/>
            <person name="Ralph S.A."/>
            <person name="Mentink-Kane M."/>
            <person name="You H."/>
            <person name="McManus D.P."/>
            <person name="Tchuente L.T."/>
            <person name="Stothard J.R."/>
            <person name="Kaur P."/>
            <person name="Dudchenko O."/>
            <person name="Aiden E.L."/>
            <person name="Yang B."/>
            <person name="Yang H."/>
            <person name="Emery A.M."/>
            <person name="Webster B.L."/>
            <person name="Brindley P.J."/>
            <person name="Rollinson D."/>
            <person name="Chang B.C.H."/>
            <person name="Gasser R.B."/>
            <person name="Young N.D."/>
        </authorList>
    </citation>
    <scope>NUCLEOTIDE SEQUENCE</scope>
</reference>
<accession>A0A922LWC4</accession>
<dbReference type="KEGG" id="shx:MS3_00000831"/>
<sequence>MSSKSNFLKKHEFYNCLFRAKNISICIVLFLSTTYCEKKKLDFSRGRNQEEALEVDRTHSEETSNCFTRQALTWNPQGQGRRVRPKNTLRREMETDIRRMNNNWIEL</sequence>
<dbReference type="AlphaFoldDB" id="A0A922LWC4"/>